<comment type="caution">
    <text evidence="3">The sequence shown here is derived from an EMBL/GenBank/DDBJ whole genome shotgun (WGS) entry which is preliminary data.</text>
</comment>
<dbReference type="Proteomes" id="UP000736787">
    <property type="component" value="Unassembled WGS sequence"/>
</dbReference>
<gene>
    <name evidence="2" type="ORF">PC117_g26816</name>
    <name evidence="3" type="ORF">PC129_g17064</name>
</gene>
<reference evidence="3" key="1">
    <citation type="submission" date="2018-05" db="EMBL/GenBank/DDBJ databases">
        <title>Effector identification in a new, highly contiguous assembly of the strawberry crown rot pathogen Phytophthora cactorum.</title>
        <authorList>
            <person name="Armitage A.D."/>
            <person name="Nellist C.F."/>
            <person name="Bates H."/>
            <person name="Vickerstaff R.J."/>
            <person name="Harrison R.J."/>
        </authorList>
    </citation>
    <scope>NUCLEOTIDE SEQUENCE</scope>
    <source>
        <strain evidence="2">4040</strain>
        <strain evidence="3">P421</strain>
    </source>
</reference>
<feature type="compositionally biased region" description="Basic residues" evidence="1">
    <location>
        <begin position="1"/>
        <end position="11"/>
    </location>
</feature>
<evidence type="ECO:0000256" key="1">
    <source>
        <dbReference type="SAM" id="MobiDB-lite"/>
    </source>
</evidence>
<dbReference type="EMBL" id="RCMK01002699">
    <property type="protein sequence ID" value="KAG2879145.1"/>
    <property type="molecule type" value="Genomic_DNA"/>
</dbReference>
<protein>
    <submittedName>
        <fullName evidence="3">Uncharacterized protein</fullName>
    </submittedName>
</protein>
<name>A0A8T1HL21_9STRA</name>
<dbReference type="AlphaFoldDB" id="A0A8T1HL21"/>
<accession>A0A8T1HL21</accession>
<proteinExistence type="predicted"/>
<evidence type="ECO:0000313" key="3">
    <source>
        <dbReference type="EMBL" id="KAG3211972.1"/>
    </source>
</evidence>
<dbReference type="Proteomes" id="UP000760860">
    <property type="component" value="Unassembled WGS sequence"/>
</dbReference>
<feature type="compositionally biased region" description="Basic and acidic residues" evidence="1">
    <location>
        <begin position="12"/>
        <end position="22"/>
    </location>
</feature>
<evidence type="ECO:0000313" key="2">
    <source>
        <dbReference type="EMBL" id="KAG2879145.1"/>
    </source>
</evidence>
<evidence type="ECO:0000313" key="4">
    <source>
        <dbReference type="Proteomes" id="UP000760860"/>
    </source>
</evidence>
<feature type="region of interest" description="Disordered" evidence="1">
    <location>
        <begin position="1"/>
        <end position="22"/>
    </location>
</feature>
<organism evidence="3 4">
    <name type="scientific">Phytophthora cactorum</name>
    <dbReference type="NCBI Taxonomy" id="29920"/>
    <lineage>
        <taxon>Eukaryota</taxon>
        <taxon>Sar</taxon>
        <taxon>Stramenopiles</taxon>
        <taxon>Oomycota</taxon>
        <taxon>Peronosporomycetes</taxon>
        <taxon>Peronosporales</taxon>
        <taxon>Peronosporaceae</taxon>
        <taxon>Phytophthora</taxon>
    </lineage>
</organism>
<sequence>MPGFRQRKHRIGREPRGDERWRGLGDVGPLRSSYCRIASISIGSGSDAGVRETLNACDAVTL</sequence>
<dbReference type="EMBL" id="RCMV01000890">
    <property type="protein sequence ID" value="KAG3211972.1"/>
    <property type="molecule type" value="Genomic_DNA"/>
</dbReference>